<dbReference type="Proteomes" id="UP000295680">
    <property type="component" value="Unassembled WGS sequence"/>
</dbReference>
<evidence type="ECO:0000256" key="1">
    <source>
        <dbReference type="SAM" id="MobiDB-lite"/>
    </source>
</evidence>
<reference evidence="4 5" key="1">
    <citation type="submission" date="2019-03" db="EMBL/GenBank/DDBJ databases">
        <title>Genomic Encyclopedia of Type Strains, Phase IV (KMG-IV): sequencing the most valuable type-strain genomes for metagenomic binning, comparative biology and taxonomic classification.</title>
        <authorList>
            <person name="Goeker M."/>
        </authorList>
    </citation>
    <scope>NUCLEOTIDE SEQUENCE [LARGE SCALE GENOMIC DNA]</scope>
    <source>
        <strain evidence="4 5">DSM 45934</strain>
    </source>
</reference>
<sequence length="833" mass="88052">MTSRIIRAWLALTGVVSLLALLVPMTASADPGSAVVQSRQLDEKYDSVKDPAHPVIHKATVSVSQTTGLVHQKVKVSWSGLIPTTAGGPGGSAYPVVVMQCWGTETEITQQTCWSAGSNVGTKLDYSAYDSRPLDKKIFGENPDADTTYAPFKAKDDGLLYNGEGTGGWPPGTVVPHNPPALSPATQNAVMPVAYQGFTNPDGTGETDFEMLTGFELPHLGCGSTAACTLVVVPIGDPTCVPDFSWVCEIADANILRDSHTWVSPTNWSRRFAFPLSFRESPATCQFDNRQETGFAGSYYLYQVLNNSWRPKFCKDQKLFRLGYTALSDGDARNQFSASLVGPWQDGSTNALLTSRPLTGDPPKPVVYAPVAVTGVAVSFVLDDENGKEVTKVNLNARLLAKMITQSYRTMGAAGTSNPGIRGNPDWWGEDREFLALNPGLAGAMFRVGREGANYPVISLGDLDAIYALTSYIAADKDAVAWLNGADDGYGTVVNPKFHQYPVPVGQLELRDDFKDNNRNSPVFGQILLSAYANVADNPYNAAVADAQAWPYAGLRQSCVDPSKPETCTLKRVDTRQNGGQRALLAITTMGDSRVFGLRQAALATSGGKFVAPDDYSIALALRGTKLDQKTGILGTDFPKLHPLAYPGMSIVYAAVPTIGLSPATAGDYAKFLDYAAGPGQVQGTELGQLPDGYVPLSDPLREQTSNAARAVRDQKGEIPAPPPGLATDPAAGLLPPASDGGTNGNAAGGNQPPGAAPAAAPPPGSATSAAPNVQKLATSAATRTDTSDWAKWALPGVLGLGVLAGLVALGATVWTQPQHAIRRALRAVFRRS</sequence>
<keyword evidence="3" id="KW-0732">Signal</keyword>
<feature type="compositionally biased region" description="Low complexity" evidence="1">
    <location>
        <begin position="749"/>
        <end position="759"/>
    </location>
</feature>
<evidence type="ECO:0000256" key="2">
    <source>
        <dbReference type="SAM" id="Phobius"/>
    </source>
</evidence>
<dbReference type="EMBL" id="SLWS01000005">
    <property type="protein sequence ID" value="TCO58438.1"/>
    <property type="molecule type" value="Genomic_DNA"/>
</dbReference>
<organism evidence="4 5">
    <name type="scientific">Actinocrispum wychmicini</name>
    <dbReference type="NCBI Taxonomy" id="1213861"/>
    <lineage>
        <taxon>Bacteria</taxon>
        <taxon>Bacillati</taxon>
        <taxon>Actinomycetota</taxon>
        <taxon>Actinomycetes</taxon>
        <taxon>Pseudonocardiales</taxon>
        <taxon>Pseudonocardiaceae</taxon>
        <taxon>Actinocrispum</taxon>
    </lineage>
</organism>
<proteinExistence type="predicted"/>
<evidence type="ECO:0008006" key="6">
    <source>
        <dbReference type="Google" id="ProtNLM"/>
    </source>
</evidence>
<feature type="chain" id="PRO_5020659188" description="PBP domain-containing protein" evidence="3">
    <location>
        <begin position="30"/>
        <end position="833"/>
    </location>
</feature>
<dbReference type="AlphaFoldDB" id="A0A4R2JMV0"/>
<feature type="transmembrane region" description="Helical" evidence="2">
    <location>
        <begin position="793"/>
        <end position="815"/>
    </location>
</feature>
<accession>A0A4R2JMV0</accession>
<keyword evidence="2" id="KW-0472">Membrane</keyword>
<evidence type="ECO:0000256" key="3">
    <source>
        <dbReference type="SAM" id="SignalP"/>
    </source>
</evidence>
<keyword evidence="2" id="KW-0812">Transmembrane</keyword>
<gene>
    <name evidence="4" type="ORF">EV192_105507</name>
</gene>
<keyword evidence="2" id="KW-1133">Transmembrane helix</keyword>
<comment type="caution">
    <text evidence="4">The sequence shown here is derived from an EMBL/GenBank/DDBJ whole genome shotgun (WGS) entry which is preliminary data.</text>
</comment>
<dbReference type="SUPFAM" id="SSF53850">
    <property type="entry name" value="Periplasmic binding protein-like II"/>
    <property type="match status" value="1"/>
</dbReference>
<evidence type="ECO:0000313" key="5">
    <source>
        <dbReference type="Proteomes" id="UP000295680"/>
    </source>
</evidence>
<feature type="signal peptide" evidence="3">
    <location>
        <begin position="1"/>
        <end position="29"/>
    </location>
</feature>
<feature type="region of interest" description="Disordered" evidence="1">
    <location>
        <begin position="687"/>
        <end position="772"/>
    </location>
</feature>
<protein>
    <recommendedName>
        <fullName evidence="6">PBP domain-containing protein</fullName>
    </recommendedName>
</protein>
<name>A0A4R2JMV0_9PSEU</name>
<keyword evidence="5" id="KW-1185">Reference proteome</keyword>
<dbReference type="RefSeq" id="WP_165960576.1">
    <property type="nucleotide sequence ID" value="NZ_SLWS01000005.1"/>
</dbReference>
<evidence type="ECO:0000313" key="4">
    <source>
        <dbReference type="EMBL" id="TCO58438.1"/>
    </source>
</evidence>